<protein>
    <submittedName>
        <fullName evidence="2">Uncharacterized protein</fullName>
    </submittedName>
</protein>
<feature type="compositionally biased region" description="Low complexity" evidence="1">
    <location>
        <begin position="1"/>
        <end position="16"/>
    </location>
</feature>
<sequence length="452" mass="50267">MLLSPSSTSTNLPTHSFWNKFKPKQKEPDPKPNPEMAVARGPRLLTLAYGEIETLRMLPSSFEGLHNAVQEWLKPPPDVQINLRVPVEYASIHAARLVAGQYIYLTGEDSYQIAIMNVSGIRVEIVSDAPPPPDEPPPPPPPPILEMPGTFNLELRPGQYAALDVTINSDELDMSRMEDGTLVDGVFWGKLDIVHSGETHTLEFSGTRLPSAEQISPDVLIDQRVLSKLATVTKPTAAKCNLTILSPSVQYCDVCLTFSPLWKLGTAWPPPEKIEDMKVKYFLRVHPGGALEHFESELVSTALFYEAIPDASMLGDPTNFIQPRNGFAMPMPDFLPHLITVLDQLGLSIHARTAFINNNISSFSQHKNIAYRFLSPSRIAAAVDISVTTEPCVFTRLFLIFRGLTDDEMGAFTTSGEKEANQFNWREVIGWSEHSKDPEMFRVLETSILDVT</sequence>
<organism evidence="2 3">
    <name type="scientific">Panaeolus cyanescens</name>
    <dbReference type="NCBI Taxonomy" id="181874"/>
    <lineage>
        <taxon>Eukaryota</taxon>
        <taxon>Fungi</taxon>
        <taxon>Dikarya</taxon>
        <taxon>Basidiomycota</taxon>
        <taxon>Agaricomycotina</taxon>
        <taxon>Agaricomycetes</taxon>
        <taxon>Agaricomycetidae</taxon>
        <taxon>Agaricales</taxon>
        <taxon>Agaricineae</taxon>
        <taxon>Galeropsidaceae</taxon>
        <taxon>Panaeolus</taxon>
    </lineage>
</organism>
<dbReference type="OrthoDB" id="3335814at2759"/>
<gene>
    <name evidence="2" type="ORF">CVT24_003389</name>
</gene>
<accession>A0A409Y6Z4</accession>
<name>A0A409Y6Z4_9AGAR</name>
<dbReference type="EMBL" id="NHTK01001375">
    <property type="protein sequence ID" value="PPQ98835.1"/>
    <property type="molecule type" value="Genomic_DNA"/>
</dbReference>
<dbReference type="InParanoid" id="A0A409Y6Z4"/>
<dbReference type="STRING" id="181874.A0A409Y6Z4"/>
<keyword evidence="3" id="KW-1185">Reference proteome</keyword>
<proteinExistence type="predicted"/>
<reference evidence="2 3" key="1">
    <citation type="journal article" date="2018" name="Evol. Lett.">
        <title>Horizontal gene cluster transfer increased hallucinogenic mushroom diversity.</title>
        <authorList>
            <person name="Reynolds H.T."/>
            <person name="Vijayakumar V."/>
            <person name="Gluck-Thaler E."/>
            <person name="Korotkin H.B."/>
            <person name="Matheny P.B."/>
            <person name="Slot J.C."/>
        </authorList>
    </citation>
    <scope>NUCLEOTIDE SEQUENCE [LARGE SCALE GENOMIC DNA]</scope>
    <source>
        <strain evidence="2 3">2629</strain>
    </source>
</reference>
<evidence type="ECO:0000313" key="2">
    <source>
        <dbReference type="EMBL" id="PPQ98835.1"/>
    </source>
</evidence>
<dbReference type="AlphaFoldDB" id="A0A409Y6Z4"/>
<evidence type="ECO:0000313" key="3">
    <source>
        <dbReference type="Proteomes" id="UP000284842"/>
    </source>
</evidence>
<feature type="region of interest" description="Disordered" evidence="1">
    <location>
        <begin position="1"/>
        <end position="37"/>
    </location>
</feature>
<dbReference type="Proteomes" id="UP000284842">
    <property type="component" value="Unassembled WGS sequence"/>
</dbReference>
<evidence type="ECO:0000256" key="1">
    <source>
        <dbReference type="SAM" id="MobiDB-lite"/>
    </source>
</evidence>
<comment type="caution">
    <text evidence="2">The sequence shown here is derived from an EMBL/GenBank/DDBJ whole genome shotgun (WGS) entry which is preliminary data.</text>
</comment>